<dbReference type="AlphaFoldDB" id="A9NXI6"/>
<protein>
    <submittedName>
        <fullName evidence="1">Uncharacterized protein</fullName>
    </submittedName>
</protein>
<name>A9NXI6_PICSI</name>
<organism evidence="1">
    <name type="scientific">Picea sitchensis</name>
    <name type="common">Sitka spruce</name>
    <name type="synonym">Pinus sitchensis</name>
    <dbReference type="NCBI Taxonomy" id="3332"/>
    <lineage>
        <taxon>Eukaryota</taxon>
        <taxon>Viridiplantae</taxon>
        <taxon>Streptophyta</taxon>
        <taxon>Embryophyta</taxon>
        <taxon>Tracheophyta</taxon>
        <taxon>Spermatophyta</taxon>
        <taxon>Pinopsida</taxon>
        <taxon>Pinidae</taxon>
        <taxon>Conifers I</taxon>
        <taxon>Pinales</taxon>
        <taxon>Pinaceae</taxon>
        <taxon>Picea</taxon>
    </lineage>
</organism>
<evidence type="ECO:0000313" key="1">
    <source>
        <dbReference type="EMBL" id="ABK25347.1"/>
    </source>
</evidence>
<dbReference type="EMBL" id="EF086059">
    <property type="protein sequence ID" value="ABK25347.1"/>
    <property type="molecule type" value="mRNA"/>
</dbReference>
<sequence>MFLSRQASAIFRTSSPSQEKLYTLSCRAIPSILKWPSLPLRILRHWTRLCFFREQRL</sequence>
<proteinExistence type="evidence at transcript level"/>
<accession>A9NXI6</accession>
<reference evidence="1" key="1">
    <citation type="journal article" date="2008" name="BMC Genomics">
        <title>A conifer genomics resource of 200,000 spruce (Picea spp.) ESTs and 6,464 high-quality, sequence-finished full-length cDNAs for Sitka spruce (Picea sitchensis).</title>
        <authorList>
            <person name="Ralph S.G."/>
            <person name="Chun H.J."/>
            <person name="Kolosova N."/>
            <person name="Cooper D."/>
            <person name="Oddy C."/>
            <person name="Ritland C.E."/>
            <person name="Kirkpatrick R."/>
            <person name="Moore R."/>
            <person name="Barber S."/>
            <person name="Holt R.A."/>
            <person name="Jones S.J."/>
            <person name="Marra M.A."/>
            <person name="Douglas C.J."/>
            <person name="Ritland K."/>
            <person name="Bohlmann J."/>
        </authorList>
    </citation>
    <scope>NUCLEOTIDE SEQUENCE</scope>
    <source>
        <tissue evidence="1">Green portion of the leader tissue</tissue>
    </source>
</reference>